<dbReference type="Proteomes" id="UP000001744">
    <property type="component" value="Unassembled WGS sequence"/>
</dbReference>
<dbReference type="OMA" id="VNMKDEY"/>
<dbReference type="JaponicusDB" id="SJAG_03296">
    <property type="gene designation" value="cox16"/>
</dbReference>
<comment type="similarity">
    <text evidence="3">Belongs to the COX16 family.</text>
</comment>
<proteinExistence type="inferred from homology"/>
<keyword evidence="7" id="KW-0999">Mitochondrion inner membrane</keyword>
<evidence type="ECO:0000256" key="7">
    <source>
        <dbReference type="ARBA" id="ARBA00022792"/>
    </source>
</evidence>
<dbReference type="Pfam" id="PF14138">
    <property type="entry name" value="COX16"/>
    <property type="match status" value="1"/>
</dbReference>
<evidence type="ECO:0000256" key="6">
    <source>
        <dbReference type="ARBA" id="ARBA00022692"/>
    </source>
</evidence>
<evidence type="ECO:0000256" key="11">
    <source>
        <dbReference type="SAM" id="Phobius"/>
    </source>
</evidence>
<accession>B6K3V4</accession>
<protein>
    <recommendedName>
        <fullName evidence="4">Cytochrome c oxidase assembly protein COX16, mitochondrial</fullName>
    </recommendedName>
    <alternativeName>
        <fullName evidence="5">Cytochrome c oxidase assembly protein cox16, mitochondrial</fullName>
    </alternativeName>
</protein>
<keyword evidence="6 11" id="KW-0812">Transmembrane</keyword>
<keyword evidence="9" id="KW-0496">Mitochondrion</keyword>
<evidence type="ECO:0000313" key="12">
    <source>
        <dbReference type="EMBL" id="EEB08161.1"/>
    </source>
</evidence>
<dbReference type="STRING" id="402676.B6K3V4"/>
<evidence type="ECO:0000313" key="13">
    <source>
        <dbReference type="JaponicusDB" id="SJAG_03296"/>
    </source>
</evidence>
<dbReference type="VEuPathDB" id="FungiDB:SJAG_03296"/>
<comment type="function">
    <text evidence="1">Required for the assembly of the mitochondrial respiratory chain complex IV (CIV), also known as cytochrome c oxidase. May participate in merging the COX1 and COX2 assembly lines.</text>
</comment>
<dbReference type="RefSeq" id="XP_002174454.1">
    <property type="nucleotide sequence ID" value="XM_002174418.2"/>
</dbReference>
<dbReference type="InterPro" id="IPR020164">
    <property type="entry name" value="Cyt_c_Oxase_assmbl_COX16"/>
</dbReference>
<feature type="transmembrane region" description="Helical" evidence="11">
    <location>
        <begin position="15"/>
        <end position="37"/>
    </location>
</feature>
<sequence length="103" mass="12408">MAIHWYRHHARNHPFALFGLPFLLSVVAASFFLTPIVDAKYERNDKRTQSLESESELQRSKHRRRVNVNDEYYRMMNMGQEDYDIVRVERLPGEPVWDKDEQQ</sequence>
<evidence type="ECO:0000256" key="4">
    <source>
        <dbReference type="ARBA" id="ARBA00015368"/>
    </source>
</evidence>
<dbReference type="GO" id="GO:0005743">
    <property type="term" value="C:mitochondrial inner membrane"/>
    <property type="evidence" value="ECO:0007669"/>
    <property type="project" value="UniProtKB-SubCell"/>
</dbReference>
<dbReference type="PANTHER" id="PTHR17130:SF14">
    <property type="entry name" value="CYTOCHROME C OXIDASE ASSEMBLY PROTEIN COX16 HOMOLOG, MITOCHONDRIAL"/>
    <property type="match status" value="1"/>
</dbReference>
<evidence type="ECO:0000256" key="5">
    <source>
        <dbReference type="ARBA" id="ARBA00019222"/>
    </source>
</evidence>
<evidence type="ECO:0000256" key="3">
    <source>
        <dbReference type="ARBA" id="ARBA00008370"/>
    </source>
</evidence>
<name>B6K3V4_SCHJY</name>
<evidence type="ECO:0000256" key="9">
    <source>
        <dbReference type="ARBA" id="ARBA00023128"/>
    </source>
</evidence>
<organism evidence="12 14">
    <name type="scientific">Schizosaccharomyces japonicus (strain yFS275 / FY16936)</name>
    <name type="common">Fission yeast</name>
    <dbReference type="NCBI Taxonomy" id="402676"/>
    <lineage>
        <taxon>Eukaryota</taxon>
        <taxon>Fungi</taxon>
        <taxon>Dikarya</taxon>
        <taxon>Ascomycota</taxon>
        <taxon>Taphrinomycotina</taxon>
        <taxon>Schizosaccharomycetes</taxon>
        <taxon>Schizosaccharomycetales</taxon>
        <taxon>Schizosaccharomycetaceae</taxon>
        <taxon>Schizosaccharomyces</taxon>
    </lineage>
</organism>
<gene>
    <name evidence="13" type="primary">cox16</name>
    <name evidence="12" type="ORF">SJAG_03296</name>
</gene>
<dbReference type="HOGENOM" id="CLU_131611_2_0_1"/>
<keyword evidence="10 11" id="KW-0472">Membrane</keyword>
<comment type="subcellular location">
    <subcellularLocation>
        <location evidence="2">Mitochondrion inner membrane</location>
        <topology evidence="2">Single-pass membrane protein</topology>
    </subcellularLocation>
</comment>
<reference evidence="12 14" key="1">
    <citation type="journal article" date="2011" name="Science">
        <title>Comparative functional genomics of the fission yeasts.</title>
        <authorList>
            <person name="Rhind N."/>
            <person name="Chen Z."/>
            <person name="Yassour M."/>
            <person name="Thompson D.A."/>
            <person name="Haas B.J."/>
            <person name="Habib N."/>
            <person name="Wapinski I."/>
            <person name="Roy S."/>
            <person name="Lin M.F."/>
            <person name="Heiman D.I."/>
            <person name="Young S.K."/>
            <person name="Furuya K."/>
            <person name="Guo Y."/>
            <person name="Pidoux A."/>
            <person name="Chen H.M."/>
            <person name="Robbertse B."/>
            <person name="Goldberg J.M."/>
            <person name="Aoki K."/>
            <person name="Bayne E.H."/>
            <person name="Berlin A.M."/>
            <person name="Desjardins C.A."/>
            <person name="Dobbs E."/>
            <person name="Dukaj L."/>
            <person name="Fan L."/>
            <person name="FitzGerald M.G."/>
            <person name="French C."/>
            <person name="Gujja S."/>
            <person name="Hansen K."/>
            <person name="Keifenheim D."/>
            <person name="Levin J.Z."/>
            <person name="Mosher R.A."/>
            <person name="Mueller C.A."/>
            <person name="Pfiffner J."/>
            <person name="Priest M."/>
            <person name="Russ C."/>
            <person name="Smialowska A."/>
            <person name="Swoboda P."/>
            <person name="Sykes S.M."/>
            <person name="Vaughn M."/>
            <person name="Vengrova S."/>
            <person name="Yoder R."/>
            <person name="Zeng Q."/>
            <person name="Allshire R."/>
            <person name="Baulcombe D."/>
            <person name="Birren B.W."/>
            <person name="Brown W."/>
            <person name="Ekwall K."/>
            <person name="Kellis M."/>
            <person name="Leatherwood J."/>
            <person name="Levin H."/>
            <person name="Margalit H."/>
            <person name="Martienssen R."/>
            <person name="Nieduszynski C.A."/>
            <person name="Spatafora J.W."/>
            <person name="Friedman N."/>
            <person name="Dalgaard J.Z."/>
            <person name="Baumann P."/>
            <person name="Niki H."/>
            <person name="Regev A."/>
            <person name="Nusbaum C."/>
        </authorList>
    </citation>
    <scope>NUCLEOTIDE SEQUENCE [LARGE SCALE GENOMIC DNA]</scope>
    <source>
        <strain evidence="14">yFS275 / FY16936</strain>
    </source>
</reference>
<evidence type="ECO:0000256" key="10">
    <source>
        <dbReference type="ARBA" id="ARBA00023136"/>
    </source>
</evidence>
<dbReference type="AlphaFoldDB" id="B6K3V4"/>
<dbReference type="GeneID" id="7052465"/>
<keyword evidence="8 11" id="KW-1133">Transmembrane helix</keyword>
<evidence type="ECO:0000256" key="2">
    <source>
        <dbReference type="ARBA" id="ARBA00004434"/>
    </source>
</evidence>
<evidence type="ECO:0000313" key="14">
    <source>
        <dbReference type="Proteomes" id="UP000001744"/>
    </source>
</evidence>
<dbReference type="OrthoDB" id="5516033at2759"/>
<evidence type="ECO:0000256" key="1">
    <source>
        <dbReference type="ARBA" id="ARBA00002490"/>
    </source>
</evidence>
<dbReference type="PANTHER" id="PTHR17130">
    <property type="entry name" value="MITOCHONDRIAL OUTER MEMBRANE PROTEIN 25"/>
    <property type="match status" value="1"/>
</dbReference>
<keyword evidence="14" id="KW-1185">Reference proteome</keyword>
<dbReference type="EMBL" id="KE651167">
    <property type="protein sequence ID" value="EEB08161.1"/>
    <property type="molecule type" value="Genomic_DNA"/>
</dbReference>
<dbReference type="eggNOG" id="ENOG502S9GT">
    <property type="taxonomic scope" value="Eukaryota"/>
</dbReference>
<evidence type="ECO:0000256" key="8">
    <source>
        <dbReference type="ARBA" id="ARBA00022989"/>
    </source>
</evidence>